<protein>
    <recommendedName>
        <fullName evidence="1">Cyclic nucleotide-binding domain-containing protein</fullName>
    </recommendedName>
</protein>
<accession>A0A2P2CD91</accession>
<evidence type="ECO:0000313" key="2">
    <source>
        <dbReference type="EMBL" id="CUR59937.1"/>
    </source>
</evidence>
<feature type="domain" description="Cyclic nucleotide-binding" evidence="1">
    <location>
        <begin position="32"/>
        <end position="99"/>
    </location>
</feature>
<dbReference type="InterPro" id="IPR014710">
    <property type="entry name" value="RmlC-like_jellyroll"/>
</dbReference>
<dbReference type="Gene3D" id="2.60.120.10">
    <property type="entry name" value="Jelly Rolls"/>
    <property type="match status" value="1"/>
</dbReference>
<dbReference type="EMBL" id="CZKA01000066">
    <property type="protein sequence ID" value="CUR59937.1"/>
    <property type="molecule type" value="Genomic_DNA"/>
</dbReference>
<sequence length="158" mass="16590">MGGFFPCPRGHHGGVRHIPAHAFPIEFRGIDCFRELAVSDVRRVWARGEHVHIPEGWSLIWETGPSDNVYLVLQGSLTLTSGQGVESTGGPGDVVGAIGSGVSQLMIVTTHSPVEALIMPAASFRAACAEVPAFASALGLSEPAVTSHSIDEQRGHSG</sequence>
<dbReference type="PROSITE" id="PS50042">
    <property type="entry name" value="CNMP_BINDING_3"/>
    <property type="match status" value="1"/>
</dbReference>
<dbReference type="InterPro" id="IPR000595">
    <property type="entry name" value="cNMP-bd_dom"/>
</dbReference>
<dbReference type="AlphaFoldDB" id="A0A2P2CD91"/>
<gene>
    <name evidence="2" type="ORF">NOCA2690043</name>
</gene>
<dbReference type="InterPro" id="IPR018490">
    <property type="entry name" value="cNMP-bd_dom_sf"/>
</dbReference>
<organism evidence="2">
    <name type="scientific">metagenome</name>
    <dbReference type="NCBI Taxonomy" id="256318"/>
    <lineage>
        <taxon>unclassified sequences</taxon>
        <taxon>metagenomes</taxon>
    </lineage>
</organism>
<evidence type="ECO:0000259" key="1">
    <source>
        <dbReference type="PROSITE" id="PS50042"/>
    </source>
</evidence>
<name>A0A2P2CD91_9ZZZZ</name>
<dbReference type="SUPFAM" id="SSF51206">
    <property type="entry name" value="cAMP-binding domain-like"/>
    <property type="match status" value="1"/>
</dbReference>
<dbReference type="CDD" id="cd00038">
    <property type="entry name" value="CAP_ED"/>
    <property type="match status" value="1"/>
</dbReference>
<reference evidence="2" key="1">
    <citation type="submission" date="2015-08" db="EMBL/GenBank/DDBJ databases">
        <authorList>
            <person name="Babu N.S."/>
            <person name="Beckwith C.J."/>
            <person name="Beseler K.G."/>
            <person name="Brison A."/>
            <person name="Carone J.V."/>
            <person name="Caskin T.P."/>
            <person name="Diamond M."/>
            <person name="Durham M.E."/>
            <person name="Foxe J.M."/>
            <person name="Go M."/>
            <person name="Henderson B.A."/>
            <person name="Jones I.B."/>
            <person name="McGettigan J.A."/>
            <person name="Micheletti S.J."/>
            <person name="Nasrallah M.E."/>
            <person name="Ortiz D."/>
            <person name="Piller C.R."/>
            <person name="Privatt S.R."/>
            <person name="Schneider S.L."/>
            <person name="Sharp S."/>
            <person name="Smith T.C."/>
            <person name="Stanton J.D."/>
            <person name="Ullery H.E."/>
            <person name="Wilson R.J."/>
            <person name="Serrano M.G."/>
            <person name="Buck G."/>
            <person name="Lee V."/>
            <person name="Wang Y."/>
            <person name="Carvalho R."/>
            <person name="Voegtly L."/>
            <person name="Shi R."/>
            <person name="Duckworth R."/>
            <person name="Johnson A."/>
            <person name="Loviza R."/>
            <person name="Walstead R."/>
            <person name="Shah Z."/>
            <person name="Kiflezghi M."/>
            <person name="Wade K."/>
            <person name="Ball S.L."/>
            <person name="Bradley K.W."/>
            <person name="Asai D.J."/>
            <person name="Bowman C.A."/>
            <person name="Russell D.A."/>
            <person name="Pope W.H."/>
            <person name="Jacobs-Sera D."/>
            <person name="Hendrix R.W."/>
            <person name="Hatfull G.F."/>
        </authorList>
    </citation>
    <scope>NUCLEOTIDE SEQUENCE</scope>
</reference>
<proteinExistence type="predicted"/>